<proteinExistence type="predicted"/>
<dbReference type="Proteomes" id="UP001595191">
    <property type="component" value="Unassembled WGS sequence"/>
</dbReference>
<organism evidence="1 2">
    <name type="scientific">Meishania litoralis</name>
    <dbReference type="NCBI Taxonomy" id="3434685"/>
    <lineage>
        <taxon>Bacteria</taxon>
        <taxon>Pseudomonadati</taxon>
        <taxon>Bacteroidota</taxon>
        <taxon>Flavobacteriia</taxon>
        <taxon>Flavobacteriales</taxon>
        <taxon>Flavobacteriaceae</taxon>
        <taxon>Meishania</taxon>
    </lineage>
</organism>
<accession>A0ACC7LKY5</accession>
<evidence type="ECO:0000313" key="2">
    <source>
        <dbReference type="Proteomes" id="UP001595191"/>
    </source>
</evidence>
<evidence type="ECO:0000313" key="1">
    <source>
        <dbReference type="EMBL" id="MFH6604249.1"/>
    </source>
</evidence>
<comment type="caution">
    <text evidence="1">The sequence shown here is derived from an EMBL/GenBank/DDBJ whole genome shotgun (WGS) entry which is preliminary data.</text>
</comment>
<protein>
    <submittedName>
        <fullName evidence="1">Uncharacterized protein</fullName>
    </submittedName>
</protein>
<keyword evidence="2" id="KW-1185">Reference proteome</keyword>
<dbReference type="EMBL" id="JBHFPV010000002">
    <property type="protein sequence ID" value="MFH6604249.1"/>
    <property type="molecule type" value="Genomic_DNA"/>
</dbReference>
<reference evidence="1" key="1">
    <citation type="submission" date="2024-09" db="EMBL/GenBank/DDBJ databases">
        <authorList>
            <person name="Liu J."/>
        </authorList>
    </citation>
    <scope>NUCLEOTIDE SEQUENCE</scope>
    <source>
        <strain evidence="1">NBU2967</strain>
    </source>
</reference>
<name>A0ACC7LKY5_9FLAO</name>
<sequence length="205" mass="23741">MKKLLAISVTFLLSCQTENIEGVWIGQYNSLNINGTKSYHSLNTLIVFDKKEFTNYVLGQKHKKQSFEFIRKGNKIVPLSPSHPGFNIESFSEDSLVLSNPQMEEFNLVYRRYNGNFENKSINISGKRYENKALQNTYVFEADSTLLVNSKMGGYWKLKSIHSIDVLELIFSDSTEFMIIDSVKSKKIFLTKYSRKLNKMILTEY</sequence>
<gene>
    <name evidence="1" type="ORF">ACEZ3G_12225</name>
</gene>